<protein>
    <submittedName>
        <fullName evidence="1">Uncharacterized protein</fullName>
    </submittedName>
</protein>
<evidence type="ECO:0000313" key="2">
    <source>
        <dbReference type="Proteomes" id="UP000219023"/>
    </source>
</evidence>
<sequence>MSSPRTQITVNELNDEIVPRLDLVEKLINTTLASLIETTESVEERARREDQKRRFELMLLSIRMNVASVSRRHATVIRAAQNDDRNGGSLLQLDENEAIALDNARSLYDQVKAHTRD</sequence>
<evidence type="ECO:0000313" key="1">
    <source>
        <dbReference type="EMBL" id="SOC57991.1"/>
    </source>
</evidence>
<gene>
    <name evidence="1" type="ORF">SAMN05421509_1123</name>
</gene>
<dbReference type="AlphaFoldDB" id="A0A285VZ90"/>
<organism evidence="1 2">
    <name type="scientific">Chromohalobacter canadensis</name>
    <dbReference type="NCBI Taxonomy" id="141389"/>
    <lineage>
        <taxon>Bacteria</taxon>
        <taxon>Pseudomonadati</taxon>
        <taxon>Pseudomonadota</taxon>
        <taxon>Gammaproteobacteria</taxon>
        <taxon>Oceanospirillales</taxon>
        <taxon>Halomonadaceae</taxon>
        <taxon>Chromohalobacter</taxon>
    </lineage>
</organism>
<dbReference type="Proteomes" id="UP000219023">
    <property type="component" value="Unassembled WGS sequence"/>
</dbReference>
<name>A0A285VZ90_9GAMM</name>
<reference evidence="1 2" key="1">
    <citation type="submission" date="2017-08" db="EMBL/GenBank/DDBJ databases">
        <authorList>
            <person name="de Groot N.N."/>
        </authorList>
    </citation>
    <scope>NUCLEOTIDE SEQUENCE [LARGE SCALE GENOMIC DNA]</scope>
    <source>
        <strain evidence="1 2">USBA 855</strain>
    </source>
</reference>
<dbReference type="EMBL" id="OBQJ01000012">
    <property type="protein sequence ID" value="SOC57991.1"/>
    <property type="molecule type" value="Genomic_DNA"/>
</dbReference>
<accession>A0A285VZ90</accession>
<proteinExistence type="predicted"/>
<dbReference type="OrthoDB" id="6171184at2"/>
<dbReference type="RefSeq" id="WP_097024047.1">
    <property type="nucleotide sequence ID" value="NZ_OBQJ01000012.1"/>
</dbReference>